<dbReference type="Gene3D" id="1.25.10.10">
    <property type="entry name" value="Leucine-rich Repeat Variant"/>
    <property type="match status" value="1"/>
</dbReference>
<dbReference type="Proteomes" id="UP001470230">
    <property type="component" value="Unassembled WGS sequence"/>
</dbReference>
<dbReference type="PANTHER" id="PTHR10257:SF3">
    <property type="entry name" value="SERINE_THREONINE-PROTEIN PHOSPHATASE 2A 56 KDA REGULATORY SUBUNIT GAMMA ISOFORM"/>
    <property type="match status" value="1"/>
</dbReference>
<dbReference type="PANTHER" id="PTHR10257">
    <property type="entry name" value="SERINE/THREONINE PROTEIN PHOSPHATASE 2A PP2A REGULATORY SUBUNIT B"/>
    <property type="match status" value="1"/>
</dbReference>
<dbReference type="InterPro" id="IPR016024">
    <property type="entry name" value="ARM-type_fold"/>
</dbReference>
<gene>
    <name evidence="1" type="ORF">M9Y10_002597</name>
</gene>
<proteinExistence type="predicted"/>
<name>A0ABR2LAD9_9EUKA</name>
<dbReference type="Pfam" id="PF01603">
    <property type="entry name" value="B56"/>
    <property type="match status" value="1"/>
</dbReference>
<comment type="caution">
    <text evidence="1">The sequence shown here is derived from an EMBL/GenBank/DDBJ whole genome shotgun (WGS) entry which is preliminary data.</text>
</comment>
<sequence length="588" mass="68707">MSLNKSFPPNNPTVLQSTKIAGNKRKYMSLHSPTLDPISNLNPFDIPSSTEKTDDTPKKINPVVDMEINNVVSLVSSRPVTPKENKLVEVPPLPPYNSELFESILNAKLDICSQDIDYENKGAQQQLKDLKFKTLNEFTLFFDNSVEVRNMDLKYRQAFFKMIEKNIFRSDPKFPSSLETYNYTLNVLEPSWNHLIFCYQLLLRFLTLFPDSVFFNFNIAKRAIFLMQLPDSNERTQLVSFLKLYYDLRPNEHDAIVIEIRNSFISLCSGQLTPFCMMPLLLTFTHILFRKCNQNQGNIDAESRRTFMEGALPLIGFNFIPNQYQYLKSFFVNSLRIDNNFIYPIIKTIQNKWPRQNGSKIPLMLDLLISIVKLMDLKEFSRIAINYFDFLAYQLSFGHYKTIDTIIPIWTKEDYKSWITANSTIAIDKMYEVMSNISLNHWDDTIKKRFENVLKIMSEINPPEFHKMRMITKRKHTVVFDTNQNDNPDVSEKWKMLAEISGKNEQEKKEKEKEIDIYFQKHKSGEDKKFLPRGFNGSHHHNLHNSMYRTGSLAIKSNCIGKIVQPRKRYMNSSFCSHKLPAVSMVII</sequence>
<organism evidence="1 2">
    <name type="scientific">Tritrichomonas musculus</name>
    <dbReference type="NCBI Taxonomy" id="1915356"/>
    <lineage>
        <taxon>Eukaryota</taxon>
        <taxon>Metamonada</taxon>
        <taxon>Parabasalia</taxon>
        <taxon>Tritrichomonadida</taxon>
        <taxon>Tritrichomonadidae</taxon>
        <taxon>Tritrichomonas</taxon>
    </lineage>
</organism>
<dbReference type="InterPro" id="IPR002554">
    <property type="entry name" value="PP2A_B56"/>
</dbReference>
<reference evidence="1 2" key="1">
    <citation type="submission" date="2024-04" db="EMBL/GenBank/DDBJ databases">
        <title>Tritrichomonas musculus Genome.</title>
        <authorList>
            <person name="Alves-Ferreira E."/>
            <person name="Grigg M."/>
            <person name="Lorenzi H."/>
            <person name="Galac M."/>
        </authorList>
    </citation>
    <scope>NUCLEOTIDE SEQUENCE [LARGE SCALE GENOMIC DNA]</scope>
    <source>
        <strain evidence="1 2">EAF2021</strain>
    </source>
</reference>
<dbReference type="InterPro" id="IPR011989">
    <property type="entry name" value="ARM-like"/>
</dbReference>
<evidence type="ECO:0000313" key="2">
    <source>
        <dbReference type="Proteomes" id="UP001470230"/>
    </source>
</evidence>
<dbReference type="SUPFAM" id="SSF48371">
    <property type="entry name" value="ARM repeat"/>
    <property type="match status" value="1"/>
</dbReference>
<accession>A0ABR2LAD9</accession>
<dbReference type="EMBL" id="JAPFFF010000001">
    <property type="protein sequence ID" value="KAK8900274.1"/>
    <property type="molecule type" value="Genomic_DNA"/>
</dbReference>
<evidence type="ECO:0000313" key="1">
    <source>
        <dbReference type="EMBL" id="KAK8900274.1"/>
    </source>
</evidence>
<protein>
    <submittedName>
        <fullName evidence="1">Uncharacterized protein</fullName>
    </submittedName>
</protein>
<keyword evidence="2" id="KW-1185">Reference proteome</keyword>